<dbReference type="Pfam" id="PF01741">
    <property type="entry name" value="MscL"/>
    <property type="match status" value="1"/>
</dbReference>
<dbReference type="HAMAP" id="MF_00115">
    <property type="entry name" value="MscL"/>
    <property type="match status" value="1"/>
</dbReference>
<feature type="transmembrane region" description="Helical" evidence="1">
    <location>
        <begin position="21"/>
        <end position="51"/>
    </location>
</feature>
<protein>
    <recommendedName>
        <fullName evidence="1">Large-conductance mechanosensitive channel</fullName>
    </recommendedName>
</protein>
<evidence type="ECO:0000256" key="1">
    <source>
        <dbReference type="HAMAP-Rule" id="MF_00115"/>
    </source>
</evidence>
<dbReference type="InterPro" id="IPR019823">
    <property type="entry name" value="Mechanosensitive_channel_CS"/>
</dbReference>
<dbReference type="EMBL" id="JAHLQO010000002">
    <property type="protein sequence ID" value="MBU5668681.1"/>
    <property type="molecule type" value="Genomic_DNA"/>
</dbReference>
<comment type="caution">
    <text evidence="2">The sequence shown here is derived from an EMBL/GenBank/DDBJ whole genome shotgun (WGS) entry which is preliminary data.</text>
</comment>
<evidence type="ECO:0000313" key="3">
    <source>
        <dbReference type="Proteomes" id="UP000783742"/>
    </source>
</evidence>
<name>A0ABS6FFF4_9FIRM</name>
<dbReference type="NCBIfam" id="TIGR00220">
    <property type="entry name" value="mscL"/>
    <property type="match status" value="1"/>
</dbReference>
<organism evidence="2 3">
    <name type="scientific">Peptoniphilus ovalis</name>
    <dbReference type="NCBI Taxonomy" id="2841503"/>
    <lineage>
        <taxon>Bacteria</taxon>
        <taxon>Bacillati</taxon>
        <taxon>Bacillota</taxon>
        <taxon>Tissierellia</taxon>
        <taxon>Tissierellales</taxon>
        <taxon>Peptoniphilaceae</taxon>
        <taxon>Peptoniphilus</taxon>
    </lineage>
</organism>
<dbReference type="RefSeq" id="WP_216548534.1">
    <property type="nucleotide sequence ID" value="NZ_JAHLQO010000002.1"/>
</dbReference>
<dbReference type="PANTHER" id="PTHR30266">
    <property type="entry name" value="MECHANOSENSITIVE CHANNEL MSCL"/>
    <property type="match status" value="1"/>
</dbReference>
<accession>A0ABS6FFF4</accession>
<reference evidence="2 3" key="1">
    <citation type="submission" date="2021-06" db="EMBL/GenBank/DDBJ databases">
        <authorList>
            <person name="Sun Q."/>
            <person name="Li D."/>
        </authorList>
    </citation>
    <scope>NUCLEOTIDE SEQUENCE [LARGE SCALE GENOMIC DNA]</scope>
    <source>
        <strain evidence="2 3">MSJ-1</strain>
    </source>
</reference>
<keyword evidence="1" id="KW-1133">Transmembrane helix</keyword>
<comment type="function">
    <text evidence="1">Channel that opens in response to stretch forces in the membrane lipid bilayer. May participate in the regulation of osmotic pressure changes within the cell.</text>
</comment>
<evidence type="ECO:0000313" key="2">
    <source>
        <dbReference type="EMBL" id="MBU5668681.1"/>
    </source>
</evidence>
<keyword evidence="1" id="KW-1003">Cell membrane</keyword>
<dbReference type="PANTHER" id="PTHR30266:SF2">
    <property type="entry name" value="LARGE-CONDUCTANCE MECHANOSENSITIVE CHANNEL"/>
    <property type="match status" value="1"/>
</dbReference>
<keyword evidence="1" id="KW-0812">Transmembrane</keyword>
<keyword evidence="1" id="KW-0813">Transport</keyword>
<keyword evidence="1" id="KW-0407">Ion channel</keyword>
<comment type="similarity">
    <text evidence="1">Belongs to the MscL family.</text>
</comment>
<comment type="subcellular location">
    <subcellularLocation>
        <location evidence="1">Cell membrane</location>
        <topology evidence="1">Multi-pass membrane protein</topology>
    </subcellularLocation>
</comment>
<keyword evidence="1" id="KW-0406">Ion transport</keyword>
<proteinExistence type="inferred from homology"/>
<sequence length="140" mass="15263">MKGFIKDFKDFIARGNVLDMAVGVIIGAAFGKIVSSLVDNILTPLLGILIGGVNFEDLSIVVGTAEVKYGAFIQSVFDFLIIAFVIFTIIRQISNVTARFKKQEEVSAPKEKECPFCKSTIAINATRCPHCTSELESKTI</sequence>
<gene>
    <name evidence="1 2" type="primary">mscL</name>
    <name evidence="2" type="ORF">KQI68_02385</name>
</gene>
<comment type="subunit">
    <text evidence="1">Homopentamer.</text>
</comment>
<dbReference type="PROSITE" id="PS01327">
    <property type="entry name" value="MSCL"/>
    <property type="match status" value="1"/>
</dbReference>
<dbReference type="InterPro" id="IPR001185">
    <property type="entry name" value="MS_channel"/>
</dbReference>
<dbReference type="Proteomes" id="UP000783742">
    <property type="component" value="Unassembled WGS sequence"/>
</dbReference>
<keyword evidence="3" id="KW-1185">Reference proteome</keyword>
<feature type="transmembrane region" description="Helical" evidence="1">
    <location>
        <begin position="71"/>
        <end position="90"/>
    </location>
</feature>
<dbReference type="InterPro" id="IPR037673">
    <property type="entry name" value="MSC/AndL"/>
</dbReference>
<keyword evidence="1" id="KW-0472">Membrane</keyword>